<evidence type="ECO:0000313" key="7">
    <source>
        <dbReference type="EMBL" id="PYZ95274.1"/>
    </source>
</evidence>
<keyword evidence="4" id="KW-0804">Transcription</keyword>
<reference evidence="7 8" key="1">
    <citation type="submission" date="2017-10" db="EMBL/GenBank/DDBJ databases">
        <title>Bacillus sp. nov., a halophilic bacterium isolated from a Keqin Lake.</title>
        <authorList>
            <person name="Wang H."/>
        </authorList>
    </citation>
    <scope>NUCLEOTIDE SEQUENCE [LARGE SCALE GENOMIC DNA]</scope>
    <source>
        <strain evidence="7 8">KQ-12</strain>
    </source>
</reference>
<dbReference type="Proteomes" id="UP000248214">
    <property type="component" value="Unassembled WGS sequence"/>
</dbReference>
<keyword evidence="3" id="KW-0238">DNA-binding</keyword>
<dbReference type="Gene3D" id="3.40.190.290">
    <property type="match status" value="1"/>
</dbReference>
<dbReference type="GO" id="GO:0000976">
    <property type="term" value="F:transcription cis-regulatory region binding"/>
    <property type="evidence" value="ECO:0007669"/>
    <property type="project" value="TreeGrafter"/>
</dbReference>
<dbReference type="AlphaFoldDB" id="A0A323TMJ6"/>
<comment type="similarity">
    <text evidence="1">Belongs to the LysR transcriptional regulatory family.</text>
</comment>
<accession>A0A323TMJ6</accession>
<organism evidence="7 8">
    <name type="scientific">Salipaludibacillus keqinensis</name>
    <dbReference type="NCBI Taxonomy" id="2045207"/>
    <lineage>
        <taxon>Bacteria</taxon>
        <taxon>Bacillati</taxon>
        <taxon>Bacillota</taxon>
        <taxon>Bacilli</taxon>
        <taxon>Bacillales</taxon>
        <taxon>Bacillaceae</taxon>
    </lineage>
</organism>
<dbReference type="GO" id="GO:0003700">
    <property type="term" value="F:DNA-binding transcription factor activity"/>
    <property type="evidence" value="ECO:0007669"/>
    <property type="project" value="InterPro"/>
</dbReference>
<dbReference type="PANTHER" id="PTHR30126">
    <property type="entry name" value="HTH-TYPE TRANSCRIPTIONAL REGULATOR"/>
    <property type="match status" value="1"/>
</dbReference>
<gene>
    <name evidence="7" type="ORF">CR194_07120</name>
</gene>
<evidence type="ECO:0000256" key="5">
    <source>
        <dbReference type="SAM" id="Coils"/>
    </source>
</evidence>
<feature type="coiled-coil region" evidence="5">
    <location>
        <begin position="99"/>
        <end position="126"/>
    </location>
</feature>
<dbReference type="PROSITE" id="PS50931">
    <property type="entry name" value="HTH_LYSR"/>
    <property type="match status" value="1"/>
</dbReference>
<keyword evidence="5" id="KW-0175">Coiled coil</keyword>
<dbReference type="SUPFAM" id="SSF53850">
    <property type="entry name" value="Periplasmic binding protein-like II"/>
    <property type="match status" value="1"/>
</dbReference>
<keyword evidence="8" id="KW-1185">Reference proteome</keyword>
<evidence type="ECO:0000256" key="3">
    <source>
        <dbReference type="ARBA" id="ARBA00023125"/>
    </source>
</evidence>
<dbReference type="Pfam" id="PF03466">
    <property type="entry name" value="LysR_substrate"/>
    <property type="match status" value="1"/>
</dbReference>
<dbReference type="SUPFAM" id="SSF46785">
    <property type="entry name" value="Winged helix' DNA-binding domain"/>
    <property type="match status" value="1"/>
</dbReference>
<protein>
    <recommendedName>
        <fullName evidence="6">HTH lysR-type domain-containing protein</fullName>
    </recommendedName>
</protein>
<sequence>MKPTQLLNLGSQNKKDRFIAVFFFNYFIQGVSPMNLKRMETFITLMETQSFSLTAKKLGMSQPAVSQQLKLLESEVGTTLLQRDQFSLTRAGQIMYDRGKKVLKDLDSLEAEVKLAEEKVSGLVKIGASTVPITHLLPSFLKHVSETYSDLFYHIQTGGTMSIIDLVSKGTCDVGFVGTEEVPETLASLPIYNDRLVLIAPPQWDKDTDIKTICQMPFVSREKNSATRKEMESLLTKENIKDLKPVATVQDSGAVLAFVENGLGFSVMSYLSVHKAVEDKRVQVIHEFTPSRKFSFIYRKKQANDPVIKALENICRNFRKNRS</sequence>
<dbReference type="EMBL" id="PDOD01000001">
    <property type="protein sequence ID" value="PYZ95274.1"/>
    <property type="molecule type" value="Genomic_DNA"/>
</dbReference>
<dbReference type="InterPro" id="IPR036390">
    <property type="entry name" value="WH_DNA-bd_sf"/>
</dbReference>
<keyword evidence="2" id="KW-0805">Transcription regulation</keyword>
<name>A0A323TMJ6_9BACI</name>
<evidence type="ECO:0000313" key="8">
    <source>
        <dbReference type="Proteomes" id="UP000248214"/>
    </source>
</evidence>
<comment type="caution">
    <text evidence="7">The sequence shown here is derived from an EMBL/GenBank/DDBJ whole genome shotgun (WGS) entry which is preliminary data.</text>
</comment>
<evidence type="ECO:0000259" key="6">
    <source>
        <dbReference type="PROSITE" id="PS50931"/>
    </source>
</evidence>
<proteinExistence type="inferred from homology"/>
<evidence type="ECO:0000256" key="4">
    <source>
        <dbReference type="ARBA" id="ARBA00023163"/>
    </source>
</evidence>
<dbReference type="PANTHER" id="PTHR30126:SF40">
    <property type="entry name" value="HTH-TYPE TRANSCRIPTIONAL REGULATOR GLTR"/>
    <property type="match status" value="1"/>
</dbReference>
<dbReference type="PRINTS" id="PR00039">
    <property type="entry name" value="HTHLYSR"/>
</dbReference>
<dbReference type="Pfam" id="PF00126">
    <property type="entry name" value="HTH_1"/>
    <property type="match status" value="1"/>
</dbReference>
<evidence type="ECO:0000256" key="2">
    <source>
        <dbReference type="ARBA" id="ARBA00023015"/>
    </source>
</evidence>
<feature type="domain" description="HTH lysR-type" evidence="6">
    <location>
        <begin position="34"/>
        <end position="89"/>
    </location>
</feature>
<dbReference type="InterPro" id="IPR000847">
    <property type="entry name" value="LysR_HTH_N"/>
</dbReference>
<dbReference type="FunFam" id="1.10.10.10:FF:000001">
    <property type="entry name" value="LysR family transcriptional regulator"/>
    <property type="match status" value="1"/>
</dbReference>
<dbReference type="Gene3D" id="1.10.10.10">
    <property type="entry name" value="Winged helix-like DNA-binding domain superfamily/Winged helix DNA-binding domain"/>
    <property type="match status" value="1"/>
</dbReference>
<dbReference type="InterPro" id="IPR005119">
    <property type="entry name" value="LysR_subst-bd"/>
</dbReference>
<dbReference type="InterPro" id="IPR036388">
    <property type="entry name" value="WH-like_DNA-bd_sf"/>
</dbReference>
<evidence type="ECO:0000256" key="1">
    <source>
        <dbReference type="ARBA" id="ARBA00009437"/>
    </source>
</evidence>